<comment type="subcellular location">
    <subcellularLocation>
        <location evidence="1 9">Cell membrane</location>
        <topology evidence="1 9">Single-pass membrane protein</topology>
    </subcellularLocation>
</comment>
<evidence type="ECO:0000313" key="11">
    <source>
        <dbReference type="EMBL" id="RMA82344.1"/>
    </source>
</evidence>
<sequence>MAPSIWQILIILLIVVLLFGTKRLGGLGSDLGKMIKGFKSSMGDDDAAKKEEEKGAAPAEKLSSDEASKAAPTESTEKTKQD</sequence>
<feature type="compositionally biased region" description="Basic and acidic residues" evidence="10">
    <location>
        <begin position="46"/>
        <end position="55"/>
    </location>
</feature>
<reference evidence="11 12" key="1">
    <citation type="submission" date="2018-10" db="EMBL/GenBank/DDBJ databases">
        <title>Genomic Encyclopedia of Type Strains, Phase IV (KMG-IV): sequencing the most valuable type-strain genomes for metagenomic binning, comparative biology and taxonomic classification.</title>
        <authorList>
            <person name="Goeker M."/>
        </authorList>
    </citation>
    <scope>NUCLEOTIDE SEQUENCE [LARGE SCALE GENOMIC DNA]</scope>
    <source>
        <strain evidence="11 12">DSM 25080</strain>
    </source>
</reference>
<evidence type="ECO:0000256" key="3">
    <source>
        <dbReference type="ARBA" id="ARBA00022475"/>
    </source>
</evidence>
<dbReference type="RefSeq" id="WP_211327527.1">
    <property type="nucleotide sequence ID" value="NZ_REFJ01000001.1"/>
</dbReference>
<comment type="subunit">
    <text evidence="9">The Tat system comprises two distinct complexes: a TatABC complex, containing multiple copies of TatA, TatB and TatC subunits, and a separate TatA complex, containing only TatA subunits. Substrates initially bind to the TatABC complex, which probably triggers association of the separate TatA complex to form the active translocon.</text>
</comment>
<dbReference type="GO" id="GO:0008320">
    <property type="term" value="F:protein transmembrane transporter activity"/>
    <property type="evidence" value="ECO:0007669"/>
    <property type="project" value="UniProtKB-UniRule"/>
</dbReference>
<keyword evidence="6 9" id="KW-1133">Transmembrane helix</keyword>
<organism evidence="11 12">
    <name type="scientific">Umboniibacter marinipuniceus</name>
    <dbReference type="NCBI Taxonomy" id="569599"/>
    <lineage>
        <taxon>Bacteria</taxon>
        <taxon>Pseudomonadati</taxon>
        <taxon>Pseudomonadota</taxon>
        <taxon>Gammaproteobacteria</taxon>
        <taxon>Cellvibrionales</taxon>
        <taxon>Cellvibrionaceae</taxon>
        <taxon>Umboniibacter</taxon>
    </lineage>
</organism>
<feature type="transmembrane region" description="Helical" evidence="9">
    <location>
        <begin position="6"/>
        <end position="25"/>
    </location>
</feature>
<evidence type="ECO:0000256" key="5">
    <source>
        <dbReference type="ARBA" id="ARBA00022927"/>
    </source>
</evidence>
<dbReference type="Proteomes" id="UP000267187">
    <property type="component" value="Unassembled WGS sequence"/>
</dbReference>
<dbReference type="InterPro" id="IPR003369">
    <property type="entry name" value="TatA/B/E"/>
</dbReference>
<comment type="function">
    <text evidence="9">Part of the twin-arginine translocation (Tat) system that transports large folded proteins containing a characteristic twin-arginine motif in their signal peptide across membranes. TatA could form the protein-conducting channel of the Tat system.</text>
</comment>
<protein>
    <recommendedName>
        <fullName evidence="9">Sec-independent protein translocase protein TatA</fullName>
    </recommendedName>
</protein>
<evidence type="ECO:0000256" key="10">
    <source>
        <dbReference type="SAM" id="MobiDB-lite"/>
    </source>
</evidence>
<evidence type="ECO:0000256" key="1">
    <source>
        <dbReference type="ARBA" id="ARBA00004162"/>
    </source>
</evidence>
<dbReference type="PANTHER" id="PTHR42982:SF1">
    <property type="entry name" value="SEC-INDEPENDENT PROTEIN TRANSLOCASE PROTEIN TATA"/>
    <property type="match status" value="1"/>
</dbReference>
<dbReference type="GO" id="GO:0043953">
    <property type="term" value="P:protein transport by the Tat complex"/>
    <property type="evidence" value="ECO:0007669"/>
    <property type="project" value="UniProtKB-UniRule"/>
</dbReference>
<dbReference type="NCBIfam" id="TIGR01411">
    <property type="entry name" value="tatAE"/>
    <property type="match status" value="1"/>
</dbReference>
<keyword evidence="3 9" id="KW-1003">Cell membrane</keyword>
<gene>
    <name evidence="9" type="primary">tatA</name>
    <name evidence="11" type="ORF">DFR27_0293</name>
</gene>
<evidence type="ECO:0000256" key="6">
    <source>
        <dbReference type="ARBA" id="ARBA00022989"/>
    </source>
</evidence>
<dbReference type="PANTHER" id="PTHR42982">
    <property type="entry name" value="SEC-INDEPENDENT PROTEIN TRANSLOCASE PROTEIN TATA"/>
    <property type="match status" value="1"/>
</dbReference>
<dbReference type="AlphaFoldDB" id="A0A3M0ADY7"/>
<keyword evidence="4 9" id="KW-0812">Transmembrane</keyword>
<keyword evidence="12" id="KW-1185">Reference proteome</keyword>
<name>A0A3M0ADY7_9GAMM</name>
<keyword evidence="5 9" id="KW-0653">Protein transport</keyword>
<evidence type="ECO:0000256" key="4">
    <source>
        <dbReference type="ARBA" id="ARBA00022692"/>
    </source>
</evidence>
<dbReference type="GO" id="GO:0033281">
    <property type="term" value="C:TAT protein transport complex"/>
    <property type="evidence" value="ECO:0007669"/>
    <property type="project" value="UniProtKB-UniRule"/>
</dbReference>
<comment type="similarity">
    <text evidence="9">Belongs to the TatA/E family.</text>
</comment>
<keyword evidence="8 9" id="KW-0472">Membrane</keyword>
<feature type="region of interest" description="Disordered" evidence="10">
    <location>
        <begin position="41"/>
        <end position="82"/>
    </location>
</feature>
<dbReference type="EMBL" id="REFJ01000001">
    <property type="protein sequence ID" value="RMA82344.1"/>
    <property type="molecule type" value="Genomic_DNA"/>
</dbReference>
<comment type="caution">
    <text evidence="11">The sequence shown here is derived from an EMBL/GenBank/DDBJ whole genome shotgun (WGS) entry which is preliminary data.</text>
</comment>
<evidence type="ECO:0000256" key="9">
    <source>
        <dbReference type="HAMAP-Rule" id="MF_00236"/>
    </source>
</evidence>
<dbReference type="Gene3D" id="1.20.5.3310">
    <property type="match status" value="1"/>
</dbReference>
<proteinExistence type="inferred from homology"/>
<dbReference type="HAMAP" id="MF_00236">
    <property type="entry name" value="TatA_E"/>
    <property type="match status" value="1"/>
</dbReference>
<keyword evidence="7 9" id="KW-0811">Translocation</keyword>
<dbReference type="InterPro" id="IPR006312">
    <property type="entry name" value="TatA/E"/>
</dbReference>
<dbReference type="Pfam" id="PF02416">
    <property type="entry name" value="TatA_B_E"/>
    <property type="match status" value="1"/>
</dbReference>
<evidence type="ECO:0000256" key="7">
    <source>
        <dbReference type="ARBA" id="ARBA00023010"/>
    </source>
</evidence>
<evidence type="ECO:0000256" key="2">
    <source>
        <dbReference type="ARBA" id="ARBA00022448"/>
    </source>
</evidence>
<accession>A0A3M0ADY7</accession>
<keyword evidence="2 9" id="KW-0813">Transport</keyword>
<evidence type="ECO:0000256" key="8">
    <source>
        <dbReference type="ARBA" id="ARBA00023136"/>
    </source>
</evidence>
<evidence type="ECO:0000313" key="12">
    <source>
        <dbReference type="Proteomes" id="UP000267187"/>
    </source>
</evidence>